<protein>
    <submittedName>
        <fullName evidence="4">Enoyl-CoA hydratase-related protein</fullName>
    </submittedName>
</protein>
<evidence type="ECO:0000313" key="4">
    <source>
        <dbReference type="EMBL" id="GAA3980950.1"/>
    </source>
</evidence>
<dbReference type="Gene3D" id="1.10.12.10">
    <property type="entry name" value="Lyase 2-enoyl-coa Hydratase, Chain A, domain 2"/>
    <property type="match status" value="1"/>
</dbReference>
<evidence type="ECO:0000256" key="1">
    <source>
        <dbReference type="ARBA" id="ARBA00005254"/>
    </source>
</evidence>
<evidence type="ECO:0000313" key="5">
    <source>
        <dbReference type="Proteomes" id="UP001501627"/>
    </source>
</evidence>
<name>A0ABP7QE24_9BURK</name>
<keyword evidence="5" id="KW-1185">Reference proteome</keyword>
<dbReference type="InterPro" id="IPR018376">
    <property type="entry name" value="Enoyl-CoA_hyd/isom_CS"/>
</dbReference>
<comment type="similarity">
    <text evidence="1 3">Belongs to the enoyl-CoA hydratase/isomerase family.</text>
</comment>
<keyword evidence="2" id="KW-0456">Lyase</keyword>
<comment type="caution">
    <text evidence="4">The sequence shown here is derived from an EMBL/GenBank/DDBJ whole genome shotgun (WGS) entry which is preliminary data.</text>
</comment>
<gene>
    <name evidence="4" type="ORF">GCM10022279_00740</name>
</gene>
<dbReference type="EMBL" id="BAABBP010000001">
    <property type="protein sequence ID" value="GAA3980950.1"/>
    <property type="molecule type" value="Genomic_DNA"/>
</dbReference>
<dbReference type="Proteomes" id="UP001501627">
    <property type="component" value="Unassembled WGS sequence"/>
</dbReference>
<dbReference type="PANTHER" id="PTHR11941:SF54">
    <property type="entry name" value="ENOYL-COA HYDRATASE, MITOCHONDRIAL"/>
    <property type="match status" value="1"/>
</dbReference>
<dbReference type="RefSeq" id="WP_103043581.1">
    <property type="nucleotide sequence ID" value="NZ_BAABBP010000001.1"/>
</dbReference>
<dbReference type="InterPro" id="IPR001753">
    <property type="entry name" value="Enoyl-CoA_hydra/iso"/>
</dbReference>
<dbReference type="Gene3D" id="3.90.226.10">
    <property type="entry name" value="2-enoyl-CoA Hydratase, Chain A, domain 1"/>
    <property type="match status" value="1"/>
</dbReference>
<organism evidence="4 5">
    <name type="scientific">Comamonas faecalis</name>
    <dbReference type="NCBI Taxonomy" id="1387849"/>
    <lineage>
        <taxon>Bacteria</taxon>
        <taxon>Pseudomonadati</taxon>
        <taxon>Pseudomonadota</taxon>
        <taxon>Betaproteobacteria</taxon>
        <taxon>Burkholderiales</taxon>
        <taxon>Comamonadaceae</taxon>
        <taxon>Comamonas</taxon>
    </lineage>
</organism>
<accession>A0ABP7QE24</accession>
<dbReference type="InterPro" id="IPR029045">
    <property type="entry name" value="ClpP/crotonase-like_dom_sf"/>
</dbReference>
<proteinExistence type="inferred from homology"/>
<dbReference type="Pfam" id="PF00378">
    <property type="entry name" value="ECH_1"/>
    <property type="match status" value="1"/>
</dbReference>
<evidence type="ECO:0000256" key="2">
    <source>
        <dbReference type="ARBA" id="ARBA00023239"/>
    </source>
</evidence>
<dbReference type="SUPFAM" id="SSF52096">
    <property type="entry name" value="ClpP/crotonase"/>
    <property type="match status" value="1"/>
</dbReference>
<sequence length="261" mass="27315">MGAEVRCAPAPGAPGRAGVLQVVLCNDGRLNAMNRAMWRQLRTVFEDIQRAGTAVRCVLVAGEGAAFCAGGDISEYPGFRFDAAALRSFHEDEVWGALSAMLACDAPVVAAIAGACMGAGVEIASCCDLRIAAHDARFGAPIARLGFPMAPREAQLVMGAVGQTLARRMLLEAATLDAQTLLAQGFLGQVVEADQLHAQAQVLAQRVAALAPQAARMNKQTLRALQAGVPVDALPDPYAYADSAEHREGIGAFLAKRSPCF</sequence>
<dbReference type="InterPro" id="IPR014748">
    <property type="entry name" value="Enoyl-CoA_hydra_C"/>
</dbReference>
<dbReference type="CDD" id="cd06558">
    <property type="entry name" value="crotonase-like"/>
    <property type="match status" value="1"/>
</dbReference>
<dbReference type="PANTHER" id="PTHR11941">
    <property type="entry name" value="ENOYL-COA HYDRATASE-RELATED"/>
    <property type="match status" value="1"/>
</dbReference>
<reference evidence="5" key="1">
    <citation type="journal article" date="2019" name="Int. J. Syst. Evol. Microbiol.">
        <title>The Global Catalogue of Microorganisms (GCM) 10K type strain sequencing project: providing services to taxonomists for standard genome sequencing and annotation.</title>
        <authorList>
            <consortium name="The Broad Institute Genomics Platform"/>
            <consortium name="The Broad Institute Genome Sequencing Center for Infectious Disease"/>
            <person name="Wu L."/>
            <person name="Ma J."/>
        </authorList>
    </citation>
    <scope>NUCLEOTIDE SEQUENCE [LARGE SCALE GENOMIC DNA]</scope>
    <source>
        <strain evidence="5">JCM 17561</strain>
    </source>
</reference>
<evidence type="ECO:0000256" key="3">
    <source>
        <dbReference type="RuleBase" id="RU003707"/>
    </source>
</evidence>
<dbReference type="PROSITE" id="PS00166">
    <property type="entry name" value="ENOYL_COA_HYDRATASE"/>
    <property type="match status" value="1"/>
</dbReference>